<dbReference type="SUPFAM" id="SSF47384">
    <property type="entry name" value="Homodimeric domain of signal transducing histidine kinase"/>
    <property type="match status" value="1"/>
</dbReference>
<dbReference type="PANTHER" id="PTHR43065">
    <property type="entry name" value="SENSOR HISTIDINE KINASE"/>
    <property type="match status" value="1"/>
</dbReference>
<evidence type="ECO:0000259" key="6">
    <source>
        <dbReference type="PROSITE" id="PS50109"/>
    </source>
</evidence>
<dbReference type="InterPro" id="IPR036097">
    <property type="entry name" value="HisK_dim/P_sf"/>
</dbReference>
<dbReference type="PROSITE" id="PS50109">
    <property type="entry name" value="HIS_KIN"/>
    <property type="match status" value="1"/>
</dbReference>
<keyword evidence="3 4" id="KW-0597">Phosphoprotein</keyword>
<dbReference type="InterPro" id="IPR011006">
    <property type="entry name" value="CheY-like_superfamily"/>
</dbReference>
<accession>A0ABV6FHM7</accession>
<dbReference type="EMBL" id="JBHLWP010000013">
    <property type="protein sequence ID" value="MFC0253029.1"/>
    <property type="molecule type" value="Genomic_DNA"/>
</dbReference>
<evidence type="ECO:0000256" key="1">
    <source>
        <dbReference type="ARBA" id="ARBA00000085"/>
    </source>
</evidence>
<keyword evidence="5" id="KW-0175">Coiled coil</keyword>
<dbReference type="SUPFAM" id="SSF55874">
    <property type="entry name" value="ATPase domain of HSP90 chaperone/DNA topoisomerase II/histidine kinase"/>
    <property type="match status" value="1"/>
</dbReference>
<evidence type="ECO:0000256" key="5">
    <source>
        <dbReference type="SAM" id="Coils"/>
    </source>
</evidence>
<dbReference type="InterPro" id="IPR003661">
    <property type="entry name" value="HisK_dim/P_dom"/>
</dbReference>
<dbReference type="SMART" id="SM00448">
    <property type="entry name" value="REC"/>
    <property type="match status" value="1"/>
</dbReference>
<dbReference type="InterPro" id="IPR005467">
    <property type="entry name" value="His_kinase_dom"/>
</dbReference>
<dbReference type="Proteomes" id="UP001589773">
    <property type="component" value="Unassembled WGS sequence"/>
</dbReference>
<proteinExistence type="predicted"/>
<feature type="coiled-coil region" evidence="5">
    <location>
        <begin position="164"/>
        <end position="198"/>
    </location>
</feature>
<evidence type="ECO:0000313" key="8">
    <source>
        <dbReference type="EMBL" id="MFC0253029.1"/>
    </source>
</evidence>
<feature type="modified residue" description="4-aspartylphosphate" evidence="4">
    <location>
        <position position="503"/>
    </location>
</feature>
<dbReference type="Gene3D" id="3.40.50.2300">
    <property type="match status" value="1"/>
</dbReference>
<dbReference type="RefSeq" id="WP_379679961.1">
    <property type="nucleotide sequence ID" value="NZ_JBHLWP010000013.1"/>
</dbReference>
<gene>
    <name evidence="8" type="ORF">ACFFJK_14110</name>
</gene>
<evidence type="ECO:0000256" key="2">
    <source>
        <dbReference type="ARBA" id="ARBA00012438"/>
    </source>
</evidence>
<dbReference type="SMART" id="SM00388">
    <property type="entry name" value="HisKA"/>
    <property type="match status" value="1"/>
</dbReference>
<dbReference type="Gene3D" id="3.30.565.10">
    <property type="entry name" value="Histidine kinase-like ATPase, C-terminal domain"/>
    <property type="match status" value="1"/>
</dbReference>
<dbReference type="EC" id="2.7.13.3" evidence="2"/>
<dbReference type="Pfam" id="PF00512">
    <property type="entry name" value="HisKA"/>
    <property type="match status" value="1"/>
</dbReference>
<dbReference type="InterPro" id="IPR036890">
    <property type="entry name" value="HATPase_C_sf"/>
</dbReference>
<organism evidence="8 9">
    <name type="scientific">Massilia consociata</name>
    <dbReference type="NCBI Taxonomy" id="760117"/>
    <lineage>
        <taxon>Bacteria</taxon>
        <taxon>Pseudomonadati</taxon>
        <taxon>Pseudomonadota</taxon>
        <taxon>Betaproteobacteria</taxon>
        <taxon>Burkholderiales</taxon>
        <taxon>Oxalobacteraceae</taxon>
        <taxon>Telluria group</taxon>
        <taxon>Massilia</taxon>
    </lineage>
</organism>
<comment type="catalytic activity">
    <reaction evidence="1">
        <text>ATP + protein L-histidine = ADP + protein N-phospho-L-histidine.</text>
        <dbReference type="EC" id="2.7.13.3"/>
    </reaction>
</comment>
<feature type="domain" description="Histidine kinase" evidence="6">
    <location>
        <begin position="214"/>
        <end position="430"/>
    </location>
</feature>
<dbReference type="InterPro" id="IPR003594">
    <property type="entry name" value="HATPase_dom"/>
</dbReference>
<dbReference type="InterPro" id="IPR001789">
    <property type="entry name" value="Sig_transdc_resp-reg_receiver"/>
</dbReference>
<evidence type="ECO:0000313" key="9">
    <source>
        <dbReference type="Proteomes" id="UP001589773"/>
    </source>
</evidence>
<evidence type="ECO:0000256" key="4">
    <source>
        <dbReference type="PROSITE-ProRule" id="PRU00169"/>
    </source>
</evidence>
<comment type="caution">
    <text evidence="8">The sequence shown here is derived from an EMBL/GenBank/DDBJ whole genome shotgun (WGS) entry which is preliminary data.</text>
</comment>
<dbReference type="InterPro" id="IPR004358">
    <property type="entry name" value="Sig_transdc_His_kin-like_C"/>
</dbReference>
<feature type="domain" description="Response regulatory" evidence="7">
    <location>
        <begin position="454"/>
        <end position="566"/>
    </location>
</feature>
<dbReference type="PANTHER" id="PTHR43065:SF42">
    <property type="entry name" value="TWO-COMPONENT SENSOR PPRA"/>
    <property type="match status" value="1"/>
</dbReference>
<dbReference type="SMART" id="SM00387">
    <property type="entry name" value="HATPase_c"/>
    <property type="match status" value="1"/>
</dbReference>
<dbReference type="Pfam" id="PF02518">
    <property type="entry name" value="HATPase_c"/>
    <property type="match status" value="1"/>
</dbReference>
<dbReference type="PROSITE" id="PS50110">
    <property type="entry name" value="RESPONSE_REGULATORY"/>
    <property type="match status" value="1"/>
</dbReference>
<dbReference type="SUPFAM" id="SSF52172">
    <property type="entry name" value="CheY-like"/>
    <property type="match status" value="1"/>
</dbReference>
<reference evidence="8 9" key="1">
    <citation type="submission" date="2024-09" db="EMBL/GenBank/DDBJ databases">
        <authorList>
            <person name="Sun Q."/>
            <person name="Mori K."/>
        </authorList>
    </citation>
    <scope>NUCLEOTIDE SEQUENCE [LARGE SCALE GENOMIC DNA]</scope>
    <source>
        <strain evidence="8 9">CCM 7792</strain>
    </source>
</reference>
<keyword evidence="9" id="KW-1185">Reference proteome</keyword>
<dbReference type="Pfam" id="PF00072">
    <property type="entry name" value="Response_reg"/>
    <property type="match status" value="1"/>
</dbReference>
<name>A0ABV6FHM7_9BURK</name>
<evidence type="ECO:0000256" key="3">
    <source>
        <dbReference type="ARBA" id="ARBA00022553"/>
    </source>
</evidence>
<dbReference type="Gene3D" id="1.10.287.130">
    <property type="match status" value="1"/>
</dbReference>
<dbReference type="PRINTS" id="PR00344">
    <property type="entry name" value="BCTRLSENSOR"/>
</dbReference>
<dbReference type="CDD" id="cd00082">
    <property type="entry name" value="HisKA"/>
    <property type="match status" value="1"/>
</dbReference>
<evidence type="ECO:0000259" key="7">
    <source>
        <dbReference type="PROSITE" id="PS50110"/>
    </source>
</evidence>
<sequence>MQTANQHDERILILAPRGRDAEVMCSVLTRDEGACEIVRDFAALVAAIEHGAGTALIAEEALHEVDIAALHAWLSRQAPWSDFPFVILLAKAIGPPVDGARARLDELGNIILLERPLNAQTLRSAATSALRARRRQYQAREVLADRERTAASLRESRHALLSLNETLESRIEERTRALAQANDRLMNEVIERERVQQAMVQFQKMEAVGRLTGGIAHDFNNLLNVIQGSMDLILLLSKDEVAKGRAEIARRACQRGGKLTRQLLAFARNQNLDLRQADVGALFEGVRELVSTSVGSAIALRFEVAQPCSSILADANQMEMALLNLAINARDAMDGSGQLCFHAGNAAPPEGLLAPGEYVRIAVTDSGAGMPPDIIAKVFEPFFTTKAVGKGTGLGLSQVYGMARQSGGAARILSQPGAGTTVEIWLPVAHGMDGMGGAAAVAPPAVAQTRPGSRILIVEDDHFVRESMVSSLEAFGHIVTQAADGEAGLRELQRARPDLVITDYLMPGITGVELMLRAREVFPEIPIIIATGYADMHAIDHVLGNDILLRKPFQLAELAVSVQRALDRAGPTGMPRPRADGALPT</sequence>
<protein>
    <recommendedName>
        <fullName evidence="2">histidine kinase</fullName>
        <ecNumber evidence="2">2.7.13.3</ecNumber>
    </recommendedName>
</protein>